<name>A0AA39Q715_9AGAR</name>
<evidence type="ECO:0000313" key="2">
    <source>
        <dbReference type="Proteomes" id="UP001175228"/>
    </source>
</evidence>
<proteinExistence type="predicted"/>
<reference evidence="1" key="1">
    <citation type="submission" date="2023-06" db="EMBL/GenBank/DDBJ databases">
        <authorList>
            <consortium name="Lawrence Berkeley National Laboratory"/>
            <person name="Ahrendt S."/>
            <person name="Sahu N."/>
            <person name="Indic B."/>
            <person name="Wong-Bajracharya J."/>
            <person name="Merenyi Z."/>
            <person name="Ke H.-M."/>
            <person name="Monk M."/>
            <person name="Kocsube S."/>
            <person name="Drula E."/>
            <person name="Lipzen A."/>
            <person name="Balint B."/>
            <person name="Henrissat B."/>
            <person name="Andreopoulos B."/>
            <person name="Martin F.M."/>
            <person name="Harder C.B."/>
            <person name="Rigling D."/>
            <person name="Ford K.L."/>
            <person name="Foster G.D."/>
            <person name="Pangilinan J."/>
            <person name="Papanicolaou A."/>
            <person name="Barry K."/>
            <person name="LaButti K."/>
            <person name="Viragh M."/>
            <person name="Koriabine M."/>
            <person name="Yan M."/>
            <person name="Riley R."/>
            <person name="Champramary S."/>
            <person name="Plett K.L."/>
            <person name="Tsai I.J."/>
            <person name="Slot J."/>
            <person name="Sipos G."/>
            <person name="Plett J."/>
            <person name="Nagy L.G."/>
            <person name="Grigoriev I.V."/>
        </authorList>
    </citation>
    <scope>NUCLEOTIDE SEQUENCE</scope>
    <source>
        <strain evidence="1">HWK02</strain>
    </source>
</reference>
<organism evidence="1 2">
    <name type="scientific">Armillaria luteobubalina</name>
    <dbReference type="NCBI Taxonomy" id="153913"/>
    <lineage>
        <taxon>Eukaryota</taxon>
        <taxon>Fungi</taxon>
        <taxon>Dikarya</taxon>
        <taxon>Basidiomycota</taxon>
        <taxon>Agaricomycotina</taxon>
        <taxon>Agaricomycetes</taxon>
        <taxon>Agaricomycetidae</taxon>
        <taxon>Agaricales</taxon>
        <taxon>Marasmiineae</taxon>
        <taxon>Physalacriaceae</taxon>
        <taxon>Armillaria</taxon>
    </lineage>
</organism>
<dbReference type="AlphaFoldDB" id="A0AA39Q715"/>
<keyword evidence="2" id="KW-1185">Reference proteome</keyword>
<evidence type="ECO:0008006" key="3">
    <source>
        <dbReference type="Google" id="ProtNLM"/>
    </source>
</evidence>
<gene>
    <name evidence="1" type="ORF">EDD18DRAFT_1332227</name>
</gene>
<dbReference type="Proteomes" id="UP001175228">
    <property type="component" value="Unassembled WGS sequence"/>
</dbReference>
<dbReference type="EMBL" id="JAUEPU010000016">
    <property type="protein sequence ID" value="KAK0496088.1"/>
    <property type="molecule type" value="Genomic_DNA"/>
</dbReference>
<protein>
    <recommendedName>
        <fullName evidence="3">AMP-dependent synthetase/ligase domain-containing protein</fullName>
    </recommendedName>
</protein>
<evidence type="ECO:0000313" key="1">
    <source>
        <dbReference type="EMBL" id="KAK0496088.1"/>
    </source>
</evidence>
<dbReference type="InterPro" id="IPR042099">
    <property type="entry name" value="ANL_N_sf"/>
</dbReference>
<sequence length="351" mass="39443">MEAVAHLVKNVSARYVLVGKDPAMQAIMKGALDVLRLSADHSVFLSSVSFPSFEDLFTGPSEYTSSTAHPKAIPFNNRRIIQLSLIPYFSDQDLTDKVFAIQGLPMFHLMGVLQMIMSSARKTDSDYIYCVPAFAEAWARNDECVAWFSGRGIIFGGGSLNKNTGDYLTAHSVSIDQVYGSTECGGVNIFCPARNQNLSRDDDWEYFRMLSYEYYSVSWVPIDMAARAIRYICFSDSYYHIHPTRVLHLARLKLAPWSSIALALSNVLSVTLVPYDLWDSNIEKCSTVPAYKLLEFFQTSVTSHRPNVEAFGLPMLDSSLAFSISSTSLIPDYSRYARQMFYDGYHTGTRI</sequence>
<dbReference type="Gene3D" id="3.40.50.12780">
    <property type="entry name" value="N-terminal domain of ligase-like"/>
    <property type="match status" value="1"/>
</dbReference>
<dbReference type="SUPFAM" id="SSF56801">
    <property type="entry name" value="Acetyl-CoA synthetase-like"/>
    <property type="match status" value="1"/>
</dbReference>
<accession>A0AA39Q715</accession>
<comment type="caution">
    <text evidence="1">The sequence shown here is derived from an EMBL/GenBank/DDBJ whole genome shotgun (WGS) entry which is preliminary data.</text>
</comment>